<feature type="region of interest" description="Disordered" evidence="2">
    <location>
        <begin position="131"/>
        <end position="240"/>
    </location>
</feature>
<feature type="compositionally biased region" description="Pro residues" evidence="2">
    <location>
        <begin position="23"/>
        <end position="32"/>
    </location>
</feature>
<evidence type="ECO:0000313" key="4">
    <source>
        <dbReference type="EMBL" id="KAK2118638.1"/>
    </source>
</evidence>
<feature type="compositionally biased region" description="Basic residues" evidence="2">
    <location>
        <begin position="142"/>
        <end position="151"/>
    </location>
</feature>
<gene>
    <name evidence="4" type="ORF">P7K49_000024</name>
</gene>
<dbReference type="InterPro" id="IPR017857">
    <property type="entry name" value="Coagulation_fac-like_Gla_dom"/>
</dbReference>
<name>A0ABQ9WAI7_SAGOE</name>
<feature type="non-terminal residue" evidence="4">
    <location>
        <position position="1"/>
    </location>
</feature>
<organism evidence="4 5">
    <name type="scientific">Saguinus oedipus</name>
    <name type="common">Cotton-top tamarin</name>
    <name type="synonym">Oedipomidas oedipus</name>
    <dbReference type="NCBI Taxonomy" id="9490"/>
    <lineage>
        <taxon>Eukaryota</taxon>
        <taxon>Metazoa</taxon>
        <taxon>Chordata</taxon>
        <taxon>Craniata</taxon>
        <taxon>Vertebrata</taxon>
        <taxon>Euteleostomi</taxon>
        <taxon>Mammalia</taxon>
        <taxon>Eutheria</taxon>
        <taxon>Euarchontoglires</taxon>
        <taxon>Primates</taxon>
        <taxon>Haplorrhini</taxon>
        <taxon>Platyrrhini</taxon>
        <taxon>Cebidae</taxon>
        <taxon>Callitrichinae</taxon>
        <taxon>Saguinus</taxon>
    </lineage>
</organism>
<accession>A0ABQ9WAI7</accession>
<dbReference type="PANTHER" id="PTHR24278">
    <property type="entry name" value="COAGULATION FACTOR"/>
    <property type="match status" value="1"/>
</dbReference>
<dbReference type="PROSITE" id="PS50998">
    <property type="entry name" value="GLA_2"/>
    <property type="match status" value="1"/>
</dbReference>
<dbReference type="InterPro" id="IPR035972">
    <property type="entry name" value="GLA-like_dom_SF"/>
</dbReference>
<dbReference type="PANTHER" id="PTHR24278:SF28">
    <property type="entry name" value="COAGULATION FACTOR X"/>
    <property type="match status" value="1"/>
</dbReference>
<dbReference type="SUPFAM" id="SSF57630">
    <property type="entry name" value="GLA-domain"/>
    <property type="match status" value="1"/>
</dbReference>
<feature type="region of interest" description="Disordered" evidence="2">
    <location>
        <begin position="270"/>
        <end position="312"/>
    </location>
</feature>
<comment type="caution">
    <text evidence="4">The sequence shown here is derived from an EMBL/GenBank/DDBJ whole genome shotgun (WGS) entry which is preliminary data.</text>
</comment>
<protein>
    <recommendedName>
        <fullName evidence="3">Gla domain-containing protein</fullName>
    </recommendedName>
</protein>
<dbReference type="Gene3D" id="4.10.740.10">
    <property type="entry name" value="Coagulation Factor IX"/>
    <property type="match status" value="1"/>
</dbReference>
<evidence type="ECO:0000313" key="5">
    <source>
        <dbReference type="Proteomes" id="UP001266305"/>
    </source>
</evidence>
<proteinExistence type="predicted"/>
<dbReference type="InterPro" id="IPR050442">
    <property type="entry name" value="Peptidase_S1_coag_factors"/>
</dbReference>
<evidence type="ECO:0000256" key="2">
    <source>
        <dbReference type="SAM" id="MobiDB-lite"/>
    </source>
</evidence>
<evidence type="ECO:0000259" key="3">
    <source>
        <dbReference type="PROSITE" id="PS50998"/>
    </source>
</evidence>
<reference evidence="4 5" key="1">
    <citation type="submission" date="2023-05" db="EMBL/GenBank/DDBJ databases">
        <title>B98-5 Cell Line De Novo Hybrid Assembly: An Optical Mapping Approach.</title>
        <authorList>
            <person name="Kananen K."/>
            <person name="Auerbach J.A."/>
            <person name="Kautto E."/>
            <person name="Blachly J.S."/>
        </authorList>
    </citation>
    <scope>NUCLEOTIDE SEQUENCE [LARGE SCALE GENOMIC DNA]</scope>
    <source>
        <strain evidence="4">B95-8</strain>
        <tissue evidence="4">Cell line</tissue>
    </source>
</reference>
<dbReference type="InterPro" id="IPR000294">
    <property type="entry name" value="GLA_domain"/>
</dbReference>
<keyword evidence="1" id="KW-1015">Disulfide bond</keyword>
<feature type="domain" description="Gla" evidence="3">
    <location>
        <begin position="98"/>
        <end position="148"/>
    </location>
</feature>
<keyword evidence="5" id="KW-1185">Reference proteome</keyword>
<evidence type="ECO:0000256" key="1">
    <source>
        <dbReference type="ARBA" id="ARBA00023157"/>
    </source>
</evidence>
<dbReference type="Pfam" id="PF00594">
    <property type="entry name" value="Gla"/>
    <property type="match status" value="1"/>
</dbReference>
<dbReference type="SMART" id="SM00069">
    <property type="entry name" value="GLA"/>
    <property type="match status" value="1"/>
</dbReference>
<dbReference type="EMBL" id="JASSZA010000001">
    <property type="protein sequence ID" value="KAK2118638.1"/>
    <property type="molecule type" value="Genomic_DNA"/>
</dbReference>
<sequence>LRPAAPAPRLGLPGALTARPRPAMAPSPPPGPSALRAALLLLLLAPECALGESRGPRPRPLERRRLRARLDSAPSLPPAAALLPAREATQFLRPRQRRAYQVFEEAKQGHLERECVEELCSREEAREVFENDPETVSGRRAGGMRRTRAPARLRLPPGAAPPPPASPGEAWPRGPRSPARVGRRQGRGTLRGCPGNARGQTPPRGEAGRNTTVKMQTPPLGRAGAGSRATPPERGIERAEGGKCCSCRNRAGPHAGGEGGRVAPRCQVLPGKRRVRSEARGRSLGEAGRLGPPAGAAVRTAWPLGPAGSGSC</sequence>
<feature type="region of interest" description="Disordered" evidence="2">
    <location>
        <begin position="1"/>
        <end position="32"/>
    </location>
</feature>
<feature type="compositionally biased region" description="Low complexity" evidence="2">
    <location>
        <begin position="1"/>
        <end position="22"/>
    </location>
</feature>
<dbReference type="PRINTS" id="PR00001">
    <property type="entry name" value="GLABLOOD"/>
</dbReference>
<dbReference type="Proteomes" id="UP001266305">
    <property type="component" value="Unassembled WGS sequence"/>
</dbReference>